<evidence type="ECO:0000256" key="5">
    <source>
        <dbReference type="ARBA" id="ARBA00022840"/>
    </source>
</evidence>
<feature type="binding site" evidence="9">
    <location>
        <position position="87"/>
    </location>
    <ligand>
        <name>substrate</name>
    </ligand>
</feature>
<name>A0A7Y3SX20_9CLOT</name>
<keyword evidence="5 9" id="KW-0067">ATP-binding</keyword>
<keyword evidence="3 9" id="KW-0548">Nucleotidyltransferase</keyword>
<dbReference type="Pfam" id="PF01467">
    <property type="entry name" value="CTP_transf_like"/>
    <property type="match status" value="1"/>
</dbReference>
<dbReference type="PANTHER" id="PTHR21342:SF1">
    <property type="entry name" value="PHOSPHOPANTETHEINE ADENYLYLTRANSFERASE"/>
    <property type="match status" value="1"/>
</dbReference>
<dbReference type="NCBIfam" id="TIGR01510">
    <property type="entry name" value="coaD_prev_kdtB"/>
    <property type="match status" value="1"/>
</dbReference>
<evidence type="ECO:0000256" key="2">
    <source>
        <dbReference type="ARBA" id="ARBA00022679"/>
    </source>
</evidence>
<dbReference type="PRINTS" id="PR01020">
    <property type="entry name" value="LPSBIOSNTHSS"/>
</dbReference>
<dbReference type="RefSeq" id="WP_171296898.1">
    <property type="nucleotide sequence ID" value="NZ_CP077610.1"/>
</dbReference>
<comment type="subcellular location">
    <subcellularLocation>
        <location evidence="9">Cytoplasm</location>
    </subcellularLocation>
</comment>
<evidence type="ECO:0000256" key="9">
    <source>
        <dbReference type="HAMAP-Rule" id="MF_00151"/>
    </source>
</evidence>
<feature type="binding site" evidence="9">
    <location>
        <position position="17"/>
    </location>
    <ligand>
        <name>ATP</name>
        <dbReference type="ChEBI" id="CHEBI:30616"/>
    </ligand>
</feature>
<feature type="binding site" evidence="9">
    <location>
        <begin position="9"/>
        <end position="10"/>
    </location>
    <ligand>
        <name>ATP</name>
        <dbReference type="ChEBI" id="CHEBI:30616"/>
    </ligand>
</feature>
<dbReference type="Gene3D" id="3.40.50.620">
    <property type="entry name" value="HUPs"/>
    <property type="match status" value="1"/>
</dbReference>
<keyword evidence="6 9" id="KW-0460">Magnesium</keyword>
<gene>
    <name evidence="9 11" type="primary">coaD</name>
    <name evidence="11" type="ORF">HLQ16_09645</name>
</gene>
<evidence type="ECO:0000256" key="3">
    <source>
        <dbReference type="ARBA" id="ARBA00022695"/>
    </source>
</evidence>
<feature type="binding site" evidence="9">
    <location>
        <position position="41"/>
    </location>
    <ligand>
        <name>substrate</name>
    </ligand>
</feature>
<dbReference type="PANTHER" id="PTHR21342">
    <property type="entry name" value="PHOSPHOPANTETHEINE ADENYLYLTRANSFERASE"/>
    <property type="match status" value="1"/>
</dbReference>
<keyword evidence="7 9" id="KW-0173">Coenzyme A biosynthesis</keyword>
<comment type="catalytic activity">
    <reaction evidence="8 9">
        <text>(R)-4'-phosphopantetheine + ATP + H(+) = 3'-dephospho-CoA + diphosphate</text>
        <dbReference type="Rhea" id="RHEA:19801"/>
        <dbReference type="ChEBI" id="CHEBI:15378"/>
        <dbReference type="ChEBI" id="CHEBI:30616"/>
        <dbReference type="ChEBI" id="CHEBI:33019"/>
        <dbReference type="ChEBI" id="CHEBI:57328"/>
        <dbReference type="ChEBI" id="CHEBI:61723"/>
        <dbReference type="EC" id="2.7.7.3"/>
    </reaction>
</comment>
<feature type="domain" description="Cytidyltransferase-like" evidence="10">
    <location>
        <begin position="5"/>
        <end position="133"/>
    </location>
</feature>
<evidence type="ECO:0000256" key="6">
    <source>
        <dbReference type="ARBA" id="ARBA00022842"/>
    </source>
</evidence>
<evidence type="ECO:0000313" key="12">
    <source>
        <dbReference type="Proteomes" id="UP000531659"/>
    </source>
</evidence>
<keyword evidence="2 9" id="KW-0808">Transferase</keyword>
<comment type="pathway">
    <text evidence="9">Cofactor biosynthesis; coenzyme A biosynthesis; CoA from (R)-pantothenate: step 4/5.</text>
</comment>
<comment type="cofactor">
    <cofactor evidence="9">
        <name>Mg(2+)</name>
        <dbReference type="ChEBI" id="CHEBI:18420"/>
    </cofactor>
</comment>
<keyword evidence="4 9" id="KW-0547">Nucleotide-binding</keyword>
<feature type="binding site" evidence="9">
    <location>
        <position position="73"/>
    </location>
    <ligand>
        <name>substrate</name>
    </ligand>
</feature>
<proteinExistence type="inferred from homology"/>
<dbReference type="GO" id="GO:0005737">
    <property type="term" value="C:cytoplasm"/>
    <property type="evidence" value="ECO:0007669"/>
    <property type="project" value="UniProtKB-SubCell"/>
</dbReference>
<dbReference type="CDD" id="cd02163">
    <property type="entry name" value="PPAT"/>
    <property type="match status" value="1"/>
</dbReference>
<dbReference type="EMBL" id="JABEYB010000006">
    <property type="protein sequence ID" value="NNU76192.1"/>
    <property type="molecule type" value="Genomic_DNA"/>
</dbReference>
<organism evidence="11 12">
    <name type="scientific">Clostridium estertheticum</name>
    <dbReference type="NCBI Taxonomy" id="238834"/>
    <lineage>
        <taxon>Bacteria</taxon>
        <taxon>Bacillati</taxon>
        <taxon>Bacillota</taxon>
        <taxon>Clostridia</taxon>
        <taxon>Eubacteriales</taxon>
        <taxon>Clostridiaceae</taxon>
        <taxon>Clostridium</taxon>
    </lineage>
</organism>
<reference evidence="11 12" key="1">
    <citation type="submission" date="2020-05" db="EMBL/GenBank/DDBJ databases">
        <title>Complete genome of Clostridium estertheticum subspecies estertheticum, isolated from Vacuum packed lamb meat from New Zealand imported to Switzerland.</title>
        <authorList>
            <person name="Wambui J."/>
            <person name="Stevens M.J.A."/>
            <person name="Stephan R."/>
        </authorList>
    </citation>
    <scope>NUCLEOTIDE SEQUENCE [LARGE SCALE GENOMIC DNA]</scope>
    <source>
        <strain evidence="11 12">CEST001</strain>
    </source>
</reference>
<dbReference type="InterPro" id="IPR004821">
    <property type="entry name" value="Cyt_trans-like"/>
</dbReference>
<feature type="binding site" evidence="9">
    <location>
        <begin position="88"/>
        <end position="90"/>
    </location>
    <ligand>
        <name>ATP</name>
        <dbReference type="ChEBI" id="CHEBI:30616"/>
    </ligand>
</feature>
<dbReference type="UniPathway" id="UPA00241">
    <property type="reaction ID" value="UER00355"/>
</dbReference>
<dbReference type="AlphaFoldDB" id="A0A7Y3SX20"/>
<keyword evidence="1 9" id="KW-0963">Cytoplasm</keyword>
<dbReference type="NCBIfam" id="TIGR00125">
    <property type="entry name" value="cyt_tran_rel"/>
    <property type="match status" value="1"/>
</dbReference>
<feature type="binding site" evidence="9">
    <location>
        <begin position="123"/>
        <end position="129"/>
    </location>
    <ligand>
        <name>ATP</name>
        <dbReference type="ChEBI" id="CHEBI:30616"/>
    </ligand>
</feature>
<dbReference type="GO" id="GO:0015937">
    <property type="term" value="P:coenzyme A biosynthetic process"/>
    <property type="evidence" value="ECO:0007669"/>
    <property type="project" value="UniProtKB-UniRule"/>
</dbReference>
<evidence type="ECO:0000256" key="8">
    <source>
        <dbReference type="ARBA" id="ARBA00029346"/>
    </source>
</evidence>
<feature type="binding site" evidence="9">
    <location>
        <position position="98"/>
    </location>
    <ligand>
        <name>ATP</name>
        <dbReference type="ChEBI" id="CHEBI:30616"/>
    </ligand>
</feature>
<comment type="subunit">
    <text evidence="9">Homohexamer.</text>
</comment>
<dbReference type="GO" id="GO:0004595">
    <property type="term" value="F:pantetheine-phosphate adenylyltransferase activity"/>
    <property type="evidence" value="ECO:0007669"/>
    <property type="project" value="UniProtKB-UniRule"/>
</dbReference>
<accession>A0A7Y3SX20</accession>
<comment type="similarity">
    <text evidence="9">Belongs to the bacterial CoaD family.</text>
</comment>
<protein>
    <recommendedName>
        <fullName evidence="9">Phosphopantetheine adenylyltransferase</fullName>
        <ecNumber evidence="9">2.7.7.3</ecNumber>
    </recommendedName>
    <alternativeName>
        <fullName evidence="9">Dephospho-CoA pyrophosphorylase</fullName>
    </alternativeName>
    <alternativeName>
        <fullName evidence="9">Pantetheine-phosphate adenylyltransferase</fullName>
        <shortName evidence="9">PPAT</shortName>
    </alternativeName>
</protein>
<evidence type="ECO:0000259" key="10">
    <source>
        <dbReference type="Pfam" id="PF01467"/>
    </source>
</evidence>
<feature type="site" description="Transition state stabilizer" evidence="9">
    <location>
        <position position="17"/>
    </location>
</feature>
<evidence type="ECO:0000256" key="4">
    <source>
        <dbReference type="ARBA" id="ARBA00022741"/>
    </source>
</evidence>
<dbReference type="HAMAP" id="MF_00151">
    <property type="entry name" value="PPAT_bact"/>
    <property type="match status" value="1"/>
</dbReference>
<sequence length="160" mass="17942">MKKAICPGSFDPITNGHLDIIERASKVFNELIVGVVVNPAKKCLFSVDERVEQIKNVVKNMPNVRVEKFSGLLVNLMNKEDARVIVKGLRSVSDFEYEFQMAAMNNKLDPSKETVFMMTKTEYCYISSTSVKQVAMLGGSIKGLVPEEIIPEIIRKINSK</sequence>
<dbReference type="InterPro" id="IPR014729">
    <property type="entry name" value="Rossmann-like_a/b/a_fold"/>
</dbReference>
<feature type="binding site" evidence="9">
    <location>
        <position position="9"/>
    </location>
    <ligand>
        <name>substrate</name>
    </ligand>
</feature>
<dbReference type="InterPro" id="IPR001980">
    <property type="entry name" value="PPAT"/>
</dbReference>
<evidence type="ECO:0000313" key="11">
    <source>
        <dbReference type="EMBL" id="NNU76192.1"/>
    </source>
</evidence>
<dbReference type="EC" id="2.7.7.3" evidence="9"/>
<dbReference type="SUPFAM" id="SSF52374">
    <property type="entry name" value="Nucleotidylyl transferase"/>
    <property type="match status" value="1"/>
</dbReference>
<dbReference type="GO" id="GO:0005524">
    <property type="term" value="F:ATP binding"/>
    <property type="evidence" value="ECO:0007669"/>
    <property type="project" value="UniProtKB-KW"/>
</dbReference>
<dbReference type="GeneID" id="83593458"/>
<evidence type="ECO:0000256" key="1">
    <source>
        <dbReference type="ARBA" id="ARBA00022490"/>
    </source>
</evidence>
<dbReference type="Proteomes" id="UP000531659">
    <property type="component" value="Unassembled WGS sequence"/>
</dbReference>
<evidence type="ECO:0000256" key="7">
    <source>
        <dbReference type="ARBA" id="ARBA00022993"/>
    </source>
</evidence>
<comment type="function">
    <text evidence="9">Reversibly transfers an adenylyl group from ATP to 4'-phosphopantetheine, yielding dephospho-CoA (dPCoA) and pyrophosphate.</text>
</comment>
<comment type="caution">
    <text evidence="11">The sequence shown here is derived from an EMBL/GenBank/DDBJ whole genome shotgun (WGS) entry which is preliminary data.</text>
</comment>